<dbReference type="EMBL" id="CP012673">
    <property type="protein sequence ID" value="AUX45145.1"/>
    <property type="molecule type" value="Genomic_DNA"/>
</dbReference>
<proteinExistence type="predicted"/>
<protein>
    <submittedName>
        <fullName evidence="1">Uncharacterized protein</fullName>
    </submittedName>
</protein>
<dbReference type="AlphaFoldDB" id="A0A2L0F0R6"/>
<organism evidence="1 2">
    <name type="scientific">Sorangium cellulosum</name>
    <name type="common">Polyangium cellulosum</name>
    <dbReference type="NCBI Taxonomy" id="56"/>
    <lineage>
        <taxon>Bacteria</taxon>
        <taxon>Pseudomonadati</taxon>
        <taxon>Myxococcota</taxon>
        <taxon>Polyangia</taxon>
        <taxon>Polyangiales</taxon>
        <taxon>Polyangiaceae</taxon>
        <taxon>Sorangium</taxon>
    </lineage>
</organism>
<dbReference type="Proteomes" id="UP000238348">
    <property type="component" value="Chromosome"/>
</dbReference>
<evidence type="ECO:0000313" key="2">
    <source>
        <dbReference type="Proteomes" id="UP000238348"/>
    </source>
</evidence>
<gene>
    <name evidence="1" type="ORF">SOCE26_066260</name>
</gene>
<sequence>MNALMGLYEQALPIFAELVAELAGAGLPMRRGVELRRGAGLLTYFDRDDGHIYLCLACGEDPKGQLAGLYLSSLLGITTAELDRLIRFLLPWTLAHELGHCLRHHEGMFGDDLFVEERAANDFASALTGAFYEGAERRAGVALVERAAAHLQREHPLPRDLASGLDLLAAETRGGAPRDSAALSAFTRRFSADYTADPAAYIGIQMVWISAYLRAPRRALDEVARAHLART</sequence>
<accession>A0A2L0F0R6</accession>
<reference evidence="1 2" key="1">
    <citation type="submission" date="2015-09" db="EMBL/GenBank/DDBJ databases">
        <title>Sorangium comparison.</title>
        <authorList>
            <person name="Zaburannyi N."/>
            <person name="Bunk B."/>
            <person name="Overmann J."/>
            <person name="Mueller R."/>
        </authorList>
    </citation>
    <scope>NUCLEOTIDE SEQUENCE [LARGE SCALE GENOMIC DNA]</scope>
    <source>
        <strain evidence="1 2">So ce26</strain>
    </source>
</reference>
<evidence type="ECO:0000313" key="1">
    <source>
        <dbReference type="EMBL" id="AUX45145.1"/>
    </source>
</evidence>
<name>A0A2L0F0R6_SORCE</name>
<dbReference type="RefSeq" id="WP_104983568.1">
    <property type="nucleotide sequence ID" value="NZ_CP012673.1"/>
</dbReference>
<dbReference type="OrthoDB" id="9794834at2"/>